<feature type="repeat" description="PPR" evidence="3">
    <location>
        <begin position="93"/>
        <end position="127"/>
    </location>
</feature>
<dbReference type="PROSITE" id="PS51375">
    <property type="entry name" value="PPR"/>
    <property type="match status" value="4"/>
</dbReference>
<dbReference type="InterPro" id="IPR046960">
    <property type="entry name" value="PPR_At4g14850-like_plant"/>
</dbReference>
<dbReference type="Pfam" id="PF01535">
    <property type="entry name" value="PPR"/>
    <property type="match status" value="3"/>
</dbReference>
<dbReference type="PANTHER" id="PTHR47926:SF537">
    <property type="entry name" value="PENTACOTRIPEPTIDE-REPEAT REGION OF PRORP DOMAIN-CONTAINING PROTEIN"/>
    <property type="match status" value="1"/>
</dbReference>
<keyword evidence="2" id="KW-0677">Repeat</keyword>
<proteinExistence type="inferred from homology"/>
<dbReference type="PANTHER" id="PTHR47926">
    <property type="entry name" value="PENTATRICOPEPTIDE REPEAT-CONTAINING PROTEIN"/>
    <property type="match status" value="1"/>
</dbReference>
<dbReference type="OrthoDB" id="185373at2759"/>
<name>A0A9Q0KXS1_9MAGN</name>
<dbReference type="EMBL" id="JAMYWD010000002">
    <property type="protein sequence ID" value="KAJ4978626.1"/>
    <property type="molecule type" value="Genomic_DNA"/>
</dbReference>
<evidence type="ECO:0000256" key="2">
    <source>
        <dbReference type="ARBA" id="ARBA00022737"/>
    </source>
</evidence>
<dbReference type="GO" id="GO:0009451">
    <property type="term" value="P:RNA modification"/>
    <property type="evidence" value="ECO:0007669"/>
    <property type="project" value="InterPro"/>
</dbReference>
<organism evidence="4 5">
    <name type="scientific">Protea cynaroides</name>
    <dbReference type="NCBI Taxonomy" id="273540"/>
    <lineage>
        <taxon>Eukaryota</taxon>
        <taxon>Viridiplantae</taxon>
        <taxon>Streptophyta</taxon>
        <taxon>Embryophyta</taxon>
        <taxon>Tracheophyta</taxon>
        <taxon>Spermatophyta</taxon>
        <taxon>Magnoliopsida</taxon>
        <taxon>Proteales</taxon>
        <taxon>Proteaceae</taxon>
        <taxon>Protea</taxon>
    </lineage>
</organism>
<protein>
    <submittedName>
        <fullName evidence="4">Uncharacterized protein</fullName>
    </submittedName>
</protein>
<dbReference type="AlphaFoldDB" id="A0A9Q0KXS1"/>
<evidence type="ECO:0000256" key="1">
    <source>
        <dbReference type="ARBA" id="ARBA00006643"/>
    </source>
</evidence>
<keyword evidence="5" id="KW-1185">Reference proteome</keyword>
<evidence type="ECO:0000256" key="3">
    <source>
        <dbReference type="PROSITE-ProRule" id="PRU00708"/>
    </source>
</evidence>
<dbReference type="Pfam" id="PF20431">
    <property type="entry name" value="E_motif"/>
    <property type="match status" value="1"/>
</dbReference>
<dbReference type="GO" id="GO:0003729">
    <property type="term" value="F:mRNA binding"/>
    <property type="evidence" value="ECO:0007669"/>
    <property type="project" value="UniProtKB-ARBA"/>
</dbReference>
<comment type="caution">
    <text evidence="4">The sequence shown here is derived from an EMBL/GenBank/DDBJ whole genome shotgun (WGS) entry which is preliminary data.</text>
</comment>
<dbReference type="Gene3D" id="1.25.40.10">
    <property type="entry name" value="Tetratricopeptide repeat domain"/>
    <property type="match status" value="4"/>
</dbReference>
<feature type="repeat" description="PPR" evidence="3">
    <location>
        <begin position="225"/>
        <end position="259"/>
    </location>
</feature>
<dbReference type="InterPro" id="IPR002885">
    <property type="entry name" value="PPR_rpt"/>
</dbReference>
<dbReference type="Pfam" id="PF13041">
    <property type="entry name" value="PPR_2"/>
    <property type="match status" value="3"/>
</dbReference>
<feature type="repeat" description="PPR" evidence="3">
    <location>
        <begin position="326"/>
        <end position="360"/>
    </location>
</feature>
<evidence type="ECO:0000313" key="4">
    <source>
        <dbReference type="EMBL" id="KAJ4978626.1"/>
    </source>
</evidence>
<dbReference type="Proteomes" id="UP001141806">
    <property type="component" value="Unassembled WGS sequence"/>
</dbReference>
<gene>
    <name evidence="4" type="ORF">NE237_009406</name>
</gene>
<dbReference type="InterPro" id="IPR046848">
    <property type="entry name" value="E_motif"/>
</dbReference>
<dbReference type="InterPro" id="IPR011990">
    <property type="entry name" value="TPR-like_helical_dom_sf"/>
</dbReference>
<feature type="repeat" description="PPR" evidence="3">
    <location>
        <begin position="163"/>
        <end position="197"/>
    </location>
</feature>
<dbReference type="NCBIfam" id="TIGR00756">
    <property type="entry name" value="PPR"/>
    <property type="match status" value="3"/>
</dbReference>
<accession>A0A9Q0KXS1</accession>
<evidence type="ECO:0000313" key="5">
    <source>
        <dbReference type="Proteomes" id="UP001141806"/>
    </source>
</evidence>
<dbReference type="FunFam" id="1.25.40.10:FF:000690">
    <property type="entry name" value="Pentatricopeptide repeat-containing protein"/>
    <property type="match status" value="1"/>
</dbReference>
<reference evidence="4" key="1">
    <citation type="journal article" date="2023" name="Plant J.">
        <title>The genome of the king protea, Protea cynaroides.</title>
        <authorList>
            <person name="Chang J."/>
            <person name="Duong T.A."/>
            <person name="Schoeman C."/>
            <person name="Ma X."/>
            <person name="Roodt D."/>
            <person name="Barker N."/>
            <person name="Li Z."/>
            <person name="Van de Peer Y."/>
            <person name="Mizrachi E."/>
        </authorList>
    </citation>
    <scope>NUCLEOTIDE SEQUENCE</scope>
    <source>
        <tissue evidence="4">Young leaves</tissue>
    </source>
</reference>
<dbReference type="FunFam" id="1.25.40.10:FF:000348">
    <property type="entry name" value="Pentatricopeptide repeat-containing protein chloroplastic"/>
    <property type="match status" value="1"/>
</dbReference>
<comment type="similarity">
    <text evidence="1">Belongs to the PPR family. PCMP-H subfamily.</text>
</comment>
<sequence>MACSTVAIQPKAPLIQHRTNRSNTSTRQQLENQAFSLLQTCTSFNQVLQIHAQIIRNSIHQNNFVATKLVSVCFSFHNPSYATRVFDQVPDPSIFLWNTTIKGFVHVELYEHALNFYLKMVNHGSIPNNFTYPFVLKTCSGLLAFEEGEVFHGQILKLGFSSDVYVQTSLMDLYGSCNDIVAARQVFDRMPERDIVAWNVIIASYVRCNLAGVAKELFDNMPDKNVSSWTTMIGGYVQLGDYREALEIFGRMQMEGVRPDKMTIVTVLSAIADLGSLDLGKSVHDYVKSNDIEIDVFMGTALINMYSKCGSIDDAWEVFARIRVKAVTCYNAMIMGFAVHGLGEEAIEAFKEAERTGIEIDDITMTGVLTACSHSGLVELGHRYFLSMREHYGIEPRMEHYGCMVDLLGRAGQFDEAMEIVDSIEADIVMLNSLAFACMIHGNVVLGEELARRMTILDPTNSGLLVLKSNLFAVSGRWEEAAGVRRLMKDCGIQKKPGCSWIEVDDVVHEFVAADDSHPFSEEIISKVLELNEQMKLFTPGGELLAEDMGSTM</sequence>